<proteinExistence type="predicted"/>
<dbReference type="InterPro" id="IPR004331">
    <property type="entry name" value="SPX_dom"/>
</dbReference>
<name>A0AAV8HMI6_9POAL</name>
<evidence type="ECO:0000256" key="4">
    <source>
        <dbReference type="ARBA" id="ARBA00022679"/>
    </source>
</evidence>
<dbReference type="GO" id="GO:0008270">
    <property type="term" value="F:zinc ion binding"/>
    <property type="evidence" value="ECO:0007669"/>
    <property type="project" value="UniProtKB-KW"/>
</dbReference>
<dbReference type="EC" id="2.3.2.27" evidence="3"/>
<evidence type="ECO:0000256" key="8">
    <source>
        <dbReference type="ARBA" id="ARBA00022833"/>
    </source>
</evidence>
<dbReference type="PANTHER" id="PTHR46764">
    <property type="entry name" value="E3 UBIQUITIN-PROTEIN LIGASE BAH1"/>
    <property type="match status" value="1"/>
</dbReference>
<dbReference type="PANTHER" id="PTHR46764:SF1">
    <property type="entry name" value="E3 UBIQUITIN-PROTEIN LIGASE NLA"/>
    <property type="match status" value="1"/>
</dbReference>
<dbReference type="GO" id="GO:0061630">
    <property type="term" value="F:ubiquitin protein ligase activity"/>
    <property type="evidence" value="ECO:0007669"/>
    <property type="project" value="UniProtKB-EC"/>
</dbReference>
<accession>A0AAV8HMI6</accession>
<dbReference type="Proteomes" id="UP001140206">
    <property type="component" value="Chromosome 1"/>
</dbReference>
<evidence type="ECO:0000256" key="3">
    <source>
        <dbReference type="ARBA" id="ARBA00012483"/>
    </source>
</evidence>
<reference evidence="10" key="1">
    <citation type="submission" date="2022-08" db="EMBL/GenBank/DDBJ databases">
        <authorList>
            <person name="Marques A."/>
        </authorList>
    </citation>
    <scope>NUCLEOTIDE SEQUENCE</scope>
    <source>
        <strain evidence="10">RhyPub2mFocal</strain>
        <tissue evidence="10">Leaves</tissue>
    </source>
</reference>
<comment type="pathway">
    <text evidence="2">Protein modification; protein ubiquitination.</text>
</comment>
<keyword evidence="8" id="KW-0862">Zinc</keyword>
<feature type="domain" description="SPX" evidence="9">
    <location>
        <begin position="1"/>
        <end position="159"/>
    </location>
</feature>
<keyword evidence="11" id="KW-1185">Reference proteome</keyword>
<evidence type="ECO:0000256" key="2">
    <source>
        <dbReference type="ARBA" id="ARBA00004906"/>
    </source>
</evidence>
<keyword evidence="7" id="KW-0833">Ubl conjugation pathway</keyword>
<evidence type="ECO:0000256" key="5">
    <source>
        <dbReference type="ARBA" id="ARBA00022723"/>
    </source>
</evidence>
<keyword evidence="5" id="KW-0479">Metal-binding</keyword>
<keyword evidence="4" id="KW-0808">Transferase</keyword>
<evidence type="ECO:0000256" key="1">
    <source>
        <dbReference type="ARBA" id="ARBA00000900"/>
    </source>
</evidence>
<evidence type="ECO:0000256" key="7">
    <source>
        <dbReference type="ARBA" id="ARBA00022786"/>
    </source>
</evidence>
<gene>
    <name evidence="10" type="ORF">LUZ62_031265</name>
</gene>
<comment type="caution">
    <text evidence="10">The sequence shown here is derived from an EMBL/GenBank/DDBJ whole genome shotgun (WGS) entry which is preliminary data.</text>
</comment>
<keyword evidence="6" id="KW-0863">Zinc-finger</keyword>
<comment type="catalytic activity">
    <reaction evidence="1">
        <text>S-ubiquitinyl-[E2 ubiquitin-conjugating enzyme]-L-cysteine + [acceptor protein]-L-lysine = [E2 ubiquitin-conjugating enzyme]-L-cysteine + N(6)-ubiquitinyl-[acceptor protein]-L-lysine.</text>
        <dbReference type="EC" id="2.3.2.27"/>
    </reaction>
</comment>
<organism evidence="10 11">
    <name type="scientific">Rhynchospora pubera</name>
    <dbReference type="NCBI Taxonomy" id="906938"/>
    <lineage>
        <taxon>Eukaryota</taxon>
        <taxon>Viridiplantae</taxon>
        <taxon>Streptophyta</taxon>
        <taxon>Embryophyta</taxon>
        <taxon>Tracheophyta</taxon>
        <taxon>Spermatophyta</taxon>
        <taxon>Magnoliopsida</taxon>
        <taxon>Liliopsida</taxon>
        <taxon>Poales</taxon>
        <taxon>Cyperaceae</taxon>
        <taxon>Cyperoideae</taxon>
        <taxon>Rhynchosporeae</taxon>
        <taxon>Rhynchospora</taxon>
    </lineage>
</organism>
<protein>
    <recommendedName>
        <fullName evidence="3">RING-type E3 ubiquitin transferase</fullName>
        <ecNumber evidence="3">2.3.2.27</ecNumber>
    </recommendedName>
</protein>
<dbReference type="EMBL" id="JAMFTS010000001">
    <property type="protein sequence ID" value="KAJ4818699.1"/>
    <property type="molecule type" value="Genomic_DNA"/>
</dbReference>
<evidence type="ECO:0000313" key="11">
    <source>
        <dbReference type="Proteomes" id="UP001140206"/>
    </source>
</evidence>
<evidence type="ECO:0000313" key="10">
    <source>
        <dbReference type="EMBL" id="KAJ4818699.1"/>
    </source>
</evidence>
<dbReference type="AlphaFoldDB" id="A0AAV8HMI6"/>
<sequence>MKFTKKYEQYLQGERDQKGLPLVQLKKLKKILKACRREMEVQQRIKEDVEIGETSASNAIVENKCDNKCSGSCPVCDDTFFPSLLQEMSAVVGCFNERAKGLLEMHLASGFKKYVLWIFGKSYKSHSTLIQEGKDLVTYAIINSIAMRKILKKYDKVRL</sequence>
<evidence type="ECO:0000256" key="6">
    <source>
        <dbReference type="ARBA" id="ARBA00022771"/>
    </source>
</evidence>
<dbReference type="InterPro" id="IPR033326">
    <property type="entry name" value="BAH1"/>
</dbReference>
<evidence type="ECO:0000259" key="9">
    <source>
        <dbReference type="PROSITE" id="PS51382"/>
    </source>
</evidence>
<dbReference type="PROSITE" id="PS51382">
    <property type="entry name" value="SPX"/>
    <property type="match status" value="1"/>
</dbReference>